<dbReference type="PANTHER" id="PTHR10177">
    <property type="entry name" value="CYCLINS"/>
    <property type="match status" value="1"/>
</dbReference>
<evidence type="ECO:0008006" key="11">
    <source>
        <dbReference type="Google" id="ProtNLM"/>
    </source>
</evidence>
<evidence type="ECO:0000313" key="8">
    <source>
        <dbReference type="EMBL" id="GJN34926.1"/>
    </source>
</evidence>
<dbReference type="EMBL" id="BQKI01000090">
    <property type="protein sequence ID" value="GJN36659.1"/>
    <property type="molecule type" value="Genomic_DNA"/>
</dbReference>
<protein>
    <recommendedName>
        <fullName evidence="11">B-like cyclin</fullName>
    </recommendedName>
</protein>
<dbReference type="GO" id="GO:0051301">
    <property type="term" value="P:cell division"/>
    <property type="evidence" value="ECO:0007669"/>
    <property type="project" value="UniProtKB-KW"/>
</dbReference>
<evidence type="ECO:0000256" key="4">
    <source>
        <dbReference type="ARBA" id="ARBA00023306"/>
    </source>
</evidence>
<dbReference type="AlphaFoldDB" id="A0AAV5FJG2"/>
<evidence type="ECO:0000256" key="5">
    <source>
        <dbReference type="RuleBase" id="RU000383"/>
    </source>
</evidence>
<feature type="domain" description="Cyclin-like" evidence="6">
    <location>
        <begin position="145"/>
        <end position="229"/>
    </location>
</feature>
<proteinExistence type="inferred from homology"/>
<dbReference type="Gene3D" id="1.10.472.10">
    <property type="entry name" value="Cyclin-like"/>
    <property type="match status" value="2"/>
</dbReference>
<dbReference type="FunFam" id="1.10.472.10:FF:000167">
    <property type="entry name" value="Mitotic cyclin 6"/>
    <property type="match status" value="1"/>
</dbReference>
<evidence type="ECO:0000259" key="7">
    <source>
        <dbReference type="SMART" id="SM01332"/>
    </source>
</evidence>
<dbReference type="SMART" id="SM00385">
    <property type="entry name" value="CYCLIN"/>
    <property type="match status" value="2"/>
</dbReference>
<comment type="caution">
    <text evidence="8">The sequence shown here is derived from an EMBL/GenBank/DDBJ whole genome shotgun (WGS) entry which is preliminary data.</text>
</comment>
<evidence type="ECO:0000256" key="3">
    <source>
        <dbReference type="ARBA" id="ARBA00023127"/>
    </source>
</evidence>
<dbReference type="SUPFAM" id="SSF47954">
    <property type="entry name" value="Cyclin-like"/>
    <property type="match status" value="2"/>
</dbReference>
<keyword evidence="4" id="KW-0131">Cell cycle</keyword>
<evidence type="ECO:0000256" key="1">
    <source>
        <dbReference type="ARBA" id="ARBA00006955"/>
    </source>
</evidence>
<dbReference type="InterPro" id="IPR046965">
    <property type="entry name" value="Cyclin_A/B-like"/>
</dbReference>
<keyword evidence="2" id="KW-0132">Cell division</keyword>
<dbReference type="InterPro" id="IPR036915">
    <property type="entry name" value="Cyclin-like_sf"/>
</dbReference>
<reference evidence="8" key="1">
    <citation type="journal article" date="2018" name="DNA Res.">
        <title>Multiple hybrid de novo genome assembly of finger millet, an orphan allotetraploid crop.</title>
        <authorList>
            <person name="Hatakeyama M."/>
            <person name="Aluri S."/>
            <person name="Balachadran M.T."/>
            <person name="Sivarajan S.R."/>
            <person name="Patrignani A."/>
            <person name="Gruter S."/>
            <person name="Poveda L."/>
            <person name="Shimizu-Inatsugi R."/>
            <person name="Baeten J."/>
            <person name="Francoijs K.J."/>
            <person name="Nataraja K.N."/>
            <person name="Reddy Y.A.N."/>
            <person name="Phadnis S."/>
            <person name="Ravikumar R.L."/>
            <person name="Schlapbach R."/>
            <person name="Sreeman S.M."/>
            <person name="Shimizu K.K."/>
        </authorList>
    </citation>
    <scope>NUCLEOTIDE SEQUENCE</scope>
</reference>
<dbReference type="GO" id="GO:0016538">
    <property type="term" value="F:cyclin-dependent protein serine/threonine kinase regulator activity"/>
    <property type="evidence" value="ECO:0007669"/>
    <property type="project" value="InterPro"/>
</dbReference>
<dbReference type="InterPro" id="IPR006671">
    <property type="entry name" value="Cyclin_N"/>
</dbReference>
<dbReference type="SMART" id="SM01332">
    <property type="entry name" value="Cyclin_C"/>
    <property type="match status" value="1"/>
</dbReference>
<reference evidence="8" key="2">
    <citation type="submission" date="2021-12" db="EMBL/GenBank/DDBJ databases">
        <title>Resequencing data analysis of finger millet.</title>
        <authorList>
            <person name="Hatakeyama M."/>
            <person name="Aluri S."/>
            <person name="Balachadran M.T."/>
            <person name="Sivarajan S.R."/>
            <person name="Poveda L."/>
            <person name="Shimizu-Inatsugi R."/>
            <person name="Schlapbach R."/>
            <person name="Sreeman S.M."/>
            <person name="Shimizu K.K."/>
        </authorList>
    </citation>
    <scope>NUCLEOTIDE SEQUENCE</scope>
</reference>
<sequence>MCVSYVAEIYTNLMASELIRRPRSNYMEVLQQDINKDMRDILIDWLIAVSDEFKLVPDTLYLTVILIDQYLSQKSIHRKKLQLLGVTSMFIASKYEEMCAPTVERFCNMTDNAYQKHEVLEMECQVLNVLGFHLSIPTPKKFARRFLRAAQATSNACNTTLVHLASYFVELTLIDYDVLKFLPSMVSASAVFLARWTLNQFDHPWNSTLEHYTSYKSSDLQMCVCALWELQHNIGKCHLKTTRERYMHPKV</sequence>
<accession>A0AAV5FJG2</accession>
<dbReference type="FunFam" id="1.10.472.10:FF:000013">
    <property type="entry name" value="Cyclin A1"/>
    <property type="match status" value="1"/>
</dbReference>
<comment type="similarity">
    <text evidence="1">Belongs to the cyclin family. Cyclin AB subfamily.</text>
</comment>
<dbReference type="EMBL" id="BQKI01000086">
    <property type="protein sequence ID" value="GJN34926.1"/>
    <property type="molecule type" value="Genomic_DNA"/>
</dbReference>
<dbReference type="InterPro" id="IPR013763">
    <property type="entry name" value="Cyclin-like_dom"/>
</dbReference>
<evidence type="ECO:0000256" key="2">
    <source>
        <dbReference type="ARBA" id="ARBA00022618"/>
    </source>
</evidence>
<dbReference type="Proteomes" id="UP001054889">
    <property type="component" value="Unassembled WGS sequence"/>
</dbReference>
<evidence type="ECO:0000313" key="9">
    <source>
        <dbReference type="EMBL" id="GJN36659.1"/>
    </source>
</evidence>
<organism evidence="8 10">
    <name type="scientific">Eleusine coracana subsp. coracana</name>
    <dbReference type="NCBI Taxonomy" id="191504"/>
    <lineage>
        <taxon>Eukaryota</taxon>
        <taxon>Viridiplantae</taxon>
        <taxon>Streptophyta</taxon>
        <taxon>Embryophyta</taxon>
        <taxon>Tracheophyta</taxon>
        <taxon>Spermatophyta</taxon>
        <taxon>Magnoliopsida</taxon>
        <taxon>Liliopsida</taxon>
        <taxon>Poales</taxon>
        <taxon>Poaceae</taxon>
        <taxon>PACMAD clade</taxon>
        <taxon>Chloridoideae</taxon>
        <taxon>Cynodonteae</taxon>
        <taxon>Eleusininae</taxon>
        <taxon>Eleusine</taxon>
    </lineage>
</organism>
<dbReference type="Pfam" id="PF02984">
    <property type="entry name" value="Cyclin_C"/>
    <property type="match status" value="1"/>
</dbReference>
<feature type="domain" description="Cyclin-like" evidence="6">
    <location>
        <begin position="44"/>
        <end position="128"/>
    </location>
</feature>
<dbReference type="PIRSF" id="PIRSF001771">
    <property type="entry name" value="Cyclin_A_B_D_E"/>
    <property type="match status" value="1"/>
</dbReference>
<name>A0AAV5FJG2_ELECO</name>
<dbReference type="GO" id="GO:0044772">
    <property type="term" value="P:mitotic cell cycle phase transition"/>
    <property type="evidence" value="ECO:0007669"/>
    <property type="project" value="InterPro"/>
</dbReference>
<evidence type="ECO:0000313" key="10">
    <source>
        <dbReference type="Proteomes" id="UP001054889"/>
    </source>
</evidence>
<keyword evidence="10" id="KW-1185">Reference proteome</keyword>
<gene>
    <name evidence="8" type="primary">gb23637</name>
    <name evidence="9" type="synonym">gb25539</name>
    <name evidence="8" type="ORF">PR202_gb23637</name>
    <name evidence="9" type="ORF">PR202_gb25539</name>
</gene>
<feature type="domain" description="Cyclin C-terminal" evidence="7">
    <location>
        <begin position="137"/>
        <end position="251"/>
    </location>
</feature>
<dbReference type="InterPro" id="IPR004367">
    <property type="entry name" value="Cyclin_C-dom"/>
</dbReference>
<keyword evidence="3 5" id="KW-0195">Cyclin</keyword>
<evidence type="ECO:0000259" key="6">
    <source>
        <dbReference type="SMART" id="SM00385"/>
    </source>
</evidence>
<dbReference type="Pfam" id="PF00134">
    <property type="entry name" value="Cyclin_N"/>
    <property type="match status" value="1"/>
</dbReference>
<dbReference type="InterPro" id="IPR039361">
    <property type="entry name" value="Cyclin"/>
</dbReference>